<dbReference type="PANTHER" id="PTHR12843:SF5">
    <property type="entry name" value="EEF1A LYSINE METHYLTRANSFERASE 2"/>
    <property type="match status" value="1"/>
</dbReference>
<dbReference type="CDD" id="cd02440">
    <property type="entry name" value="AdoMet_MTases"/>
    <property type="match status" value="1"/>
</dbReference>
<keyword evidence="2" id="KW-0489">Methyltransferase</keyword>
<dbReference type="GO" id="GO:0032259">
    <property type="term" value="P:methylation"/>
    <property type="evidence" value="ECO:0007669"/>
    <property type="project" value="UniProtKB-KW"/>
</dbReference>
<evidence type="ECO:0000313" key="2">
    <source>
        <dbReference type="EMBL" id="UTI66898.1"/>
    </source>
</evidence>
<gene>
    <name evidence="2" type="ORF">NBH00_11970</name>
</gene>
<evidence type="ECO:0000313" key="3">
    <source>
        <dbReference type="Proteomes" id="UP001056035"/>
    </source>
</evidence>
<dbReference type="EMBL" id="CP098502">
    <property type="protein sequence ID" value="UTI66898.1"/>
    <property type="molecule type" value="Genomic_DNA"/>
</dbReference>
<dbReference type="SUPFAM" id="SSF53335">
    <property type="entry name" value="S-adenosyl-L-methionine-dependent methyltransferases"/>
    <property type="match status" value="1"/>
</dbReference>
<dbReference type="RefSeq" id="WP_254573552.1">
    <property type="nucleotide sequence ID" value="NZ_CP098502.1"/>
</dbReference>
<keyword evidence="3" id="KW-1185">Reference proteome</keyword>
<feature type="domain" description="Methyltransferase" evidence="1">
    <location>
        <begin position="45"/>
        <end position="140"/>
    </location>
</feature>
<dbReference type="Gene3D" id="3.40.50.150">
    <property type="entry name" value="Vaccinia Virus protein VP39"/>
    <property type="match status" value="1"/>
</dbReference>
<dbReference type="GO" id="GO:0008168">
    <property type="term" value="F:methyltransferase activity"/>
    <property type="evidence" value="ECO:0007669"/>
    <property type="project" value="UniProtKB-KW"/>
</dbReference>
<accession>A0ABY5DZX0</accession>
<dbReference type="PANTHER" id="PTHR12843">
    <property type="entry name" value="PROTEIN-LYSINE N-METHYLTRANSFERASE METTL10"/>
    <property type="match status" value="1"/>
</dbReference>
<keyword evidence="2" id="KW-0808">Transferase</keyword>
<organism evidence="2 3">
    <name type="scientific">Paraconexibacter antarcticus</name>
    <dbReference type="NCBI Taxonomy" id="2949664"/>
    <lineage>
        <taxon>Bacteria</taxon>
        <taxon>Bacillati</taxon>
        <taxon>Actinomycetota</taxon>
        <taxon>Thermoleophilia</taxon>
        <taxon>Solirubrobacterales</taxon>
        <taxon>Paraconexibacteraceae</taxon>
        <taxon>Paraconexibacter</taxon>
    </lineage>
</organism>
<protein>
    <submittedName>
        <fullName evidence="2">Class I SAM-dependent methyltransferase</fullName>
    </submittedName>
</protein>
<name>A0ABY5DZX0_9ACTN</name>
<reference evidence="2 3" key="1">
    <citation type="submission" date="2022-06" db="EMBL/GenBank/DDBJ databases">
        <title>Paraconexibacter antarcticus.</title>
        <authorList>
            <person name="Kim C.S."/>
        </authorList>
    </citation>
    <scope>NUCLEOTIDE SEQUENCE [LARGE SCALE GENOMIC DNA]</scope>
    <source>
        <strain evidence="2 3">02-257</strain>
    </source>
</reference>
<dbReference type="InterPro" id="IPR041698">
    <property type="entry name" value="Methyltransf_25"/>
</dbReference>
<dbReference type="Pfam" id="PF13649">
    <property type="entry name" value="Methyltransf_25"/>
    <property type="match status" value="1"/>
</dbReference>
<proteinExistence type="predicted"/>
<sequence length="204" mass="21873">MTHAAADHWNTAYAEGDATKSWTTGRPTRSLRAVTAAGAGPGMAVIDIGGGSSPLAAELLDLGITDVTVLDLSAAAVDLVQRRMGARASEVDWIVGDVLAWRPRRRYDLWHDRAALHFFTDDDDRARYGQTLQAAIAPGGTAIIATFAVDGPERCSGLPARRSSAADVMSTLGPDFTLLSEDRELHRTPAGSDQAFTWVTARRR</sequence>
<dbReference type="Proteomes" id="UP001056035">
    <property type="component" value="Chromosome"/>
</dbReference>
<evidence type="ECO:0000259" key="1">
    <source>
        <dbReference type="Pfam" id="PF13649"/>
    </source>
</evidence>
<dbReference type="InterPro" id="IPR029063">
    <property type="entry name" value="SAM-dependent_MTases_sf"/>
</dbReference>